<accession>A0A917LSW5</accession>
<dbReference type="Gene3D" id="3.30.2010.10">
    <property type="entry name" value="Metalloproteases ('zincins'), catalytic domain"/>
    <property type="match status" value="1"/>
</dbReference>
<dbReference type="AlphaFoldDB" id="A0A917LSW5"/>
<dbReference type="OrthoDB" id="6388556at2"/>
<dbReference type="InterPro" id="IPR052173">
    <property type="entry name" value="Beta-lactam_resp_regulator"/>
</dbReference>
<reference evidence="3" key="2">
    <citation type="submission" date="2020-09" db="EMBL/GenBank/DDBJ databases">
        <authorList>
            <person name="Sun Q."/>
            <person name="Zhou Y."/>
        </authorList>
    </citation>
    <scope>NUCLEOTIDE SEQUENCE</scope>
    <source>
        <strain evidence="3">CGMCC 1.15425</strain>
    </source>
</reference>
<feature type="transmembrane region" description="Helical" evidence="1">
    <location>
        <begin position="6"/>
        <end position="30"/>
    </location>
</feature>
<organism evidence="3 4">
    <name type="scientific">Pseudohongiella nitratireducens</name>
    <dbReference type="NCBI Taxonomy" id="1768907"/>
    <lineage>
        <taxon>Bacteria</taxon>
        <taxon>Pseudomonadati</taxon>
        <taxon>Pseudomonadota</taxon>
        <taxon>Gammaproteobacteria</taxon>
        <taxon>Pseudomonadales</taxon>
        <taxon>Pseudohongiellaceae</taxon>
        <taxon>Pseudohongiella</taxon>
    </lineage>
</organism>
<reference evidence="3" key="1">
    <citation type="journal article" date="2014" name="Int. J. Syst. Evol. Microbiol.">
        <title>Complete genome sequence of Corynebacterium casei LMG S-19264T (=DSM 44701T), isolated from a smear-ripened cheese.</title>
        <authorList>
            <consortium name="US DOE Joint Genome Institute (JGI-PGF)"/>
            <person name="Walter F."/>
            <person name="Albersmeier A."/>
            <person name="Kalinowski J."/>
            <person name="Ruckert C."/>
        </authorList>
    </citation>
    <scope>NUCLEOTIDE SEQUENCE</scope>
    <source>
        <strain evidence="3">CGMCC 1.15425</strain>
    </source>
</reference>
<dbReference type="EMBL" id="BMIY01000004">
    <property type="protein sequence ID" value="GGG54831.1"/>
    <property type="molecule type" value="Genomic_DNA"/>
</dbReference>
<keyword evidence="4" id="KW-1185">Reference proteome</keyword>
<evidence type="ECO:0000256" key="1">
    <source>
        <dbReference type="SAM" id="Phobius"/>
    </source>
</evidence>
<feature type="transmembrane region" description="Helical" evidence="1">
    <location>
        <begin position="42"/>
        <end position="67"/>
    </location>
</feature>
<feature type="transmembrane region" description="Helical" evidence="1">
    <location>
        <begin position="285"/>
        <end position="304"/>
    </location>
</feature>
<dbReference type="CDD" id="cd07326">
    <property type="entry name" value="M56_BlaR1_MecR1_like"/>
    <property type="match status" value="1"/>
</dbReference>
<keyword evidence="1" id="KW-0472">Membrane</keyword>
<comment type="caution">
    <text evidence="3">The sequence shown here is derived from an EMBL/GenBank/DDBJ whole genome shotgun (WGS) entry which is preliminary data.</text>
</comment>
<dbReference type="InterPro" id="IPR008756">
    <property type="entry name" value="Peptidase_M56"/>
</dbReference>
<dbReference type="PANTHER" id="PTHR34978">
    <property type="entry name" value="POSSIBLE SENSOR-TRANSDUCER PROTEIN BLAR"/>
    <property type="match status" value="1"/>
</dbReference>
<keyword evidence="1" id="KW-0812">Transmembrane</keyword>
<dbReference type="RefSeq" id="WP_068812185.1">
    <property type="nucleotide sequence ID" value="NZ_BMIY01000004.1"/>
</dbReference>
<sequence length="319" mass="35783">MLSLAGSFSLVWLLIWLVLSCLFGLIYPLLRNGFRRIHPGQGSVLLLYFWSGPVILSLVTTLLLFIAPLEGVVVSDHCHGDCGDHVPLINSPWLAGTGLALLVIVVVALAIHFSAALFRGIKMRRRLKMLTTPDKGFQRVNTGVAAVFTLGWWRPEVYVSSALLSHCQEQDLSVILAHEKAHLMRRDNLALLLVRVFTLMLPRRWQSDVLADMHLLCEQACDFVSARRHKPVQVAETLVRIGRLLKSQSSRYEALTSHFDGSDLELRVQALLDISQRKRLANWQLGMLLGLTAILLYCALSPLHHGVEWLIELLETYGS</sequence>
<evidence type="ECO:0000313" key="4">
    <source>
        <dbReference type="Proteomes" id="UP000627715"/>
    </source>
</evidence>
<feature type="transmembrane region" description="Helical" evidence="1">
    <location>
        <begin position="93"/>
        <end position="118"/>
    </location>
</feature>
<dbReference type="Pfam" id="PF05569">
    <property type="entry name" value="Peptidase_M56"/>
    <property type="match status" value="1"/>
</dbReference>
<gene>
    <name evidence="3" type="ORF">GCM10011403_09900</name>
</gene>
<proteinExistence type="predicted"/>
<dbReference type="PANTHER" id="PTHR34978:SF3">
    <property type="entry name" value="SLR0241 PROTEIN"/>
    <property type="match status" value="1"/>
</dbReference>
<evidence type="ECO:0000259" key="2">
    <source>
        <dbReference type="Pfam" id="PF05569"/>
    </source>
</evidence>
<dbReference type="Proteomes" id="UP000627715">
    <property type="component" value="Unassembled WGS sequence"/>
</dbReference>
<feature type="domain" description="Peptidase M56" evidence="2">
    <location>
        <begin position="93"/>
        <end position="271"/>
    </location>
</feature>
<keyword evidence="1" id="KW-1133">Transmembrane helix</keyword>
<protein>
    <recommendedName>
        <fullName evidence="2">Peptidase M56 domain-containing protein</fullName>
    </recommendedName>
</protein>
<evidence type="ECO:0000313" key="3">
    <source>
        <dbReference type="EMBL" id="GGG54831.1"/>
    </source>
</evidence>
<name>A0A917LSW5_9GAMM</name>